<feature type="compositionally biased region" description="Basic residues" evidence="7">
    <location>
        <begin position="866"/>
        <end position="880"/>
    </location>
</feature>
<feature type="compositionally biased region" description="Low complexity" evidence="7">
    <location>
        <begin position="1391"/>
        <end position="1406"/>
    </location>
</feature>
<feature type="compositionally biased region" description="Low complexity" evidence="7">
    <location>
        <begin position="1685"/>
        <end position="1717"/>
    </location>
</feature>
<evidence type="ECO:0000256" key="6">
    <source>
        <dbReference type="ARBA" id="ARBA00023242"/>
    </source>
</evidence>
<feature type="region of interest" description="Disordered" evidence="7">
    <location>
        <begin position="866"/>
        <end position="927"/>
    </location>
</feature>
<feature type="region of interest" description="Disordered" evidence="7">
    <location>
        <begin position="2184"/>
        <end position="2221"/>
    </location>
</feature>
<feature type="domain" description="PAS" evidence="8">
    <location>
        <begin position="1624"/>
        <end position="1688"/>
    </location>
</feature>
<feature type="compositionally biased region" description="Acidic residues" evidence="7">
    <location>
        <begin position="543"/>
        <end position="560"/>
    </location>
</feature>
<dbReference type="InterPro" id="IPR013655">
    <property type="entry name" value="PAS_fold_3"/>
</dbReference>
<dbReference type="InterPro" id="IPR000014">
    <property type="entry name" value="PAS"/>
</dbReference>
<feature type="region of interest" description="Disordered" evidence="7">
    <location>
        <begin position="687"/>
        <end position="726"/>
    </location>
</feature>
<evidence type="ECO:0000256" key="3">
    <source>
        <dbReference type="ARBA" id="ARBA00023015"/>
    </source>
</evidence>
<keyword evidence="3" id="KW-0805">Transcription regulation</keyword>
<dbReference type="GeneID" id="108623434"/>
<feature type="region of interest" description="Disordered" evidence="7">
    <location>
        <begin position="537"/>
        <end position="561"/>
    </location>
</feature>
<dbReference type="GO" id="GO:0045944">
    <property type="term" value="P:positive regulation of transcription by RNA polymerase II"/>
    <property type="evidence" value="ECO:0007669"/>
    <property type="project" value="UniProtKB-ARBA"/>
</dbReference>
<feature type="region of interest" description="Disordered" evidence="7">
    <location>
        <begin position="276"/>
        <end position="297"/>
    </location>
</feature>
<dbReference type="FunFam" id="3.30.450.20:FF:000054">
    <property type="entry name" value="Trachealess, isoform D"/>
    <property type="match status" value="1"/>
</dbReference>
<feature type="compositionally biased region" description="Acidic residues" evidence="7">
    <location>
        <begin position="2025"/>
        <end position="2039"/>
    </location>
</feature>
<dbReference type="Gene3D" id="3.30.450.20">
    <property type="entry name" value="PAS domain"/>
    <property type="match status" value="2"/>
</dbReference>
<evidence type="ECO:0000259" key="9">
    <source>
        <dbReference type="PROSITE" id="PS50888"/>
    </source>
</evidence>
<dbReference type="GO" id="GO:0000977">
    <property type="term" value="F:RNA polymerase II transcription regulatory region sequence-specific DNA binding"/>
    <property type="evidence" value="ECO:0007669"/>
    <property type="project" value="TreeGrafter"/>
</dbReference>
<feature type="compositionally biased region" description="Polar residues" evidence="7">
    <location>
        <begin position="1996"/>
        <end position="2010"/>
    </location>
</feature>
<feature type="region of interest" description="Disordered" evidence="7">
    <location>
        <begin position="1363"/>
        <end position="1411"/>
    </location>
</feature>
<evidence type="ECO:0000256" key="5">
    <source>
        <dbReference type="ARBA" id="ARBA00023163"/>
    </source>
</evidence>
<dbReference type="Pfam" id="PF00989">
    <property type="entry name" value="PAS"/>
    <property type="match status" value="1"/>
</dbReference>
<evidence type="ECO:0000256" key="2">
    <source>
        <dbReference type="ARBA" id="ARBA00022737"/>
    </source>
</evidence>
<dbReference type="CDD" id="cd00130">
    <property type="entry name" value="PAS"/>
    <property type="match status" value="2"/>
</dbReference>
<proteinExistence type="predicted"/>
<feature type="region of interest" description="Disordered" evidence="7">
    <location>
        <begin position="338"/>
        <end position="411"/>
    </location>
</feature>
<dbReference type="GO" id="GO:0005634">
    <property type="term" value="C:nucleus"/>
    <property type="evidence" value="ECO:0007669"/>
    <property type="project" value="UniProtKB-SubCell"/>
</dbReference>
<dbReference type="SUPFAM" id="SSF46966">
    <property type="entry name" value="Spectrin repeat"/>
    <property type="match status" value="1"/>
</dbReference>
<dbReference type="SMART" id="SM00353">
    <property type="entry name" value="HLH"/>
    <property type="match status" value="1"/>
</dbReference>
<dbReference type="GO" id="GO:0045165">
    <property type="term" value="P:cell fate commitment"/>
    <property type="evidence" value="ECO:0007669"/>
    <property type="project" value="UniProtKB-ARBA"/>
</dbReference>
<dbReference type="KEGG" id="ccal:108623434"/>
<feature type="region of interest" description="Disordered" evidence="7">
    <location>
        <begin position="591"/>
        <end position="638"/>
    </location>
</feature>
<dbReference type="SMART" id="SM00091">
    <property type="entry name" value="PAS"/>
    <property type="match status" value="2"/>
</dbReference>
<dbReference type="PROSITE" id="PS50888">
    <property type="entry name" value="BHLH"/>
    <property type="match status" value="1"/>
</dbReference>
<evidence type="ECO:0000256" key="7">
    <source>
        <dbReference type="SAM" id="MobiDB-lite"/>
    </source>
</evidence>
<dbReference type="PANTHER" id="PTHR23043:SF26">
    <property type="entry name" value="PROTEIN TRACHEALESS"/>
    <property type="match status" value="1"/>
</dbReference>
<feature type="compositionally biased region" description="Basic and acidic residues" evidence="7">
    <location>
        <begin position="285"/>
        <end position="295"/>
    </location>
</feature>
<feature type="compositionally biased region" description="Basic and acidic residues" evidence="7">
    <location>
        <begin position="620"/>
        <end position="638"/>
    </location>
</feature>
<feature type="compositionally biased region" description="Basic and acidic residues" evidence="7">
    <location>
        <begin position="1964"/>
        <end position="1994"/>
    </location>
</feature>
<organism evidence="10 11">
    <name type="scientific">Ceratina calcarata</name>
    <dbReference type="NCBI Taxonomy" id="156304"/>
    <lineage>
        <taxon>Eukaryota</taxon>
        <taxon>Metazoa</taxon>
        <taxon>Ecdysozoa</taxon>
        <taxon>Arthropoda</taxon>
        <taxon>Hexapoda</taxon>
        <taxon>Insecta</taxon>
        <taxon>Pterygota</taxon>
        <taxon>Neoptera</taxon>
        <taxon>Endopterygota</taxon>
        <taxon>Hymenoptera</taxon>
        <taxon>Apocrita</taxon>
        <taxon>Aculeata</taxon>
        <taxon>Apoidea</taxon>
        <taxon>Anthophila</taxon>
        <taxon>Apidae</taxon>
        <taxon>Ceratina</taxon>
        <taxon>Zadontomerus</taxon>
    </lineage>
</organism>
<protein>
    <submittedName>
        <fullName evidence="11">Uncharacterized protein LOC108623434</fullName>
    </submittedName>
</protein>
<feature type="region of interest" description="Disordered" evidence="7">
    <location>
        <begin position="1934"/>
        <end position="2093"/>
    </location>
</feature>
<dbReference type="FunFam" id="4.10.280.10:FF:000007">
    <property type="entry name" value="single-minded homolog 1 isoform X1"/>
    <property type="match status" value="1"/>
</dbReference>
<evidence type="ECO:0000313" key="11">
    <source>
        <dbReference type="RefSeq" id="XP_026667999.1"/>
    </source>
</evidence>
<dbReference type="InterPro" id="IPR035965">
    <property type="entry name" value="PAS-like_dom_sf"/>
</dbReference>
<dbReference type="Pfam" id="PF08447">
    <property type="entry name" value="PAS_3"/>
    <property type="match status" value="1"/>
</dbReference>
<dbReference type="PROSITE" id="PS50112">
    <property type="entry name" value="PAS"/>
    <property type="match status" value="2"/>
</dbReference>
<dbReference type="InterPro" id="IPR013767">
    <property type="entry name" value="PAS_fold"/>
</dbReference>
<feature type="domain" description="PAS" evidence="8">
    <location>
        <begin position="1811"/>
        <end position="1866"/>
    </location>
</feature>
<feature type="compositionally biased region" description="Polar residues" evidence="7">
    <location>
        <begin position="886"/>
        <end position="908"/>
    </location>
</feature>
<dbReference type="PANTHER" id="PTHR23043">
    <property type="entry name" value="HYPOXIA-INDUCIBLE FACTOR 1 ALPHA"/>
    <property type="match status" value="1"/>
</dbReference>
<dbReference type="CDD" id="cd00176">
    <property type="entry name" value="SPEC"/>
    <property type="match status" value="1"/>
</dbReference>
<gene>
    <name evidence="11" type="primary">LOC108623434</name>
</gene>
<dbReference type="GO" id="GO:0000981">
    <property type="term" value="F:DNA-binding transcription factor activity, RNA polymerase II-specific"/>
    <property type="evidence" value="ECO:0007669"/>
    <property type="project" value="TreeGrafter"/>
</dbReference>
<dbReference type="InterPro" id="IPR011598">
    <property type="entry name" value="bHLH_dom"/>
</dbReference>
<dbReference type="RefSeq" id="XP_026667999.1">
    <property type="nucleotide sequence ID" value="XM_026812198.1"/>
</dbReference>
<accession>A0AAJ7W9C4</accession>
<feature type="compositionally biased region" description="Polar residues" evidence="7">
    <location>
        <begin position="717"/>
        <end position="726"/>
    </location>
</feature>
<feature type="region of interest" description="Disordered" evidence="7">
    <location>
        <begin position="1685"/>
        <end position="1721"/>
    </location>
</feature>
<dbReference type="InterPro" id="IPR036638">
    <property type="entry name" value="HLH_DNA-bd_sf"/>
</dbReference>
<dbReference type="GO" id="GO:0046983">
    <property type="term" value="F:protein dimerization activity"/>
    <property type="evidence" value="ECO:0007669"/>
    <property type="project" value="InterPro"/>
</dbReference>
<dbReference type="SMART" id="SM00086">
    <property type="entry name" value="PAC"/>
    <property type="match status" value="1"/>
</dbReference>
<feature type="region of interest" description="Disordered" evidence="7">
    <location>
        <begin position="1584"/>
        <end position="1603"/>
    </location>
</feature>
<feature type="compositionally biased region" description="Basic and acidic residues" evidence="7">
    <location>
        <begin position="387"/>
        <end position="400"/>
    </location>
</feature>
<sequence length="2379" mass="265388">MNHCPAMKMSFSLSSLQPLGHGLEKHGQVGIAIERPYNSLTKKRKDPKQLHNQRLWTNREDCKDEFWAAIRSNYDYIMDTNLIDSCKEANGELTWDETDVSTQSWSFKEFSSQFSELYSWLRVLQELIYSKEENLLDKSLRAAHMEELRRRAYRRKLFNDQAEKLVSCAPALKDEVAWRVDHLNAKWELVEQIMAPVERPVSNQQDMSADFEHEVKCLRKWLREMESRLQPLSFHVDWTLAELEEKAVEHMVLQRDIEAHGRIVSSVVKLGDKVFDQQQEQQQEQQERERQEQREPTQALRIAKSLERRWHLLFLRALEWQCHIETLVSRISSKNSVAYRCSSDSDEEPVTKQPRLSRRHSRGSGRESPGQSARSTRARRHRAARSRYYEDTSRAEHYSDTDASSENRSIGDGSYFEDELCQMCVMDTKSEGVGVSEEVKQIASTLGDQGEEADIEEGALTEDEEDDMPPIPDTVPMTNSTIIAQGRDQIDGQSGNVEQPNSNRATNEPVKRRTRIEEVASFNTSDRQSKNIATFYARHPDTDSEQNEEAAAEESSEEEWTYTLSRANNVTTECKTNVLVVEVQGEDLGKANANTSEMKPVKEASAQGVDATSNETDDASSQREKDSDDETRNDKTSIQRLIKEVEKLVGEDRRSKMFPQLILDDKKGMTNNHRAKYARIKEWLKENEGRSTSQGELQPLDSCDASGETEDSDGERQSVSSEDLQSSVATYRRFRGALGCTSQSVSQEIFDDAEKTPINEAHPMMDNASTPKVVMRTKQKANNGHRPWSVSCISQIGNNSNLNQANDPISQFSISETALHQLIATPPTKSVSLDASGSRKSFNNSTSTLLEESIICHDGRVIRNSSLRRKKSRLRKKNLGRKSDSSSEGVNNVNQSAGSDGSSSNQQRSPRKVNGSRGIRTISRDSHGRLTTLVKSGSFSGCTSHHQFAVERTIVSDPTPPFRLLCCISMASTSETEGEEQRNCTRGCFAYEENLLDTVLNNKDLCLNQQMNVDSDVEMNSLGNNSVSEQAWDNYQDKYSSEPYSEAPDVETARRLLEFGDDYRNYLDSQSDCASSMSAVPASSPLPRSRMHHEIPDTTESSESESDVEDIRNVVEKSQSQFVLAENLFSRTKNDDTISNPDCSQVECVCRENLRCLHALLESVSSSFRSEKHVKQIRGMLEMWESLTTKVEETQRASALHRELAAFRSEFKAAHDRLFSYEVTLEQPHVLDERINRITAELAALRDRKAAMLALNVSAHRLITDLGNSSSLIYTALKDGIADLYRIWDETFQKGNQQLCALQAVQQFSMRLAELQCALRRDKDTLAVLDVALQAGATSEVASSVRHVARLLSEKQDINCQNGTVLKDSSTEEVGNASKFGDSPPISLTEGGSLSDSGISDSGSEQELSERERRLAALRRLTRSLESQLTPGSEALAELWRRVEDAETELRDLQKQCRELIVRTAASVEARAAKRSGGQLHHFVEYRDDALCWTDRKPSMDDVGNPTSVNARFDERHYAFESILELRKEKSRDAARSRRGKENFEFYELAKMLPLPSAITSQLDKASIIRLTISYLKLREFSGHGDPPWNRDGPPPNKSIKGTNRMRSSASLAMDHFDVHQGTHILQSLDGFAMAVAADGRFLYISETVSIYLGLSQVEMTGSSVFDYVHQQDHAEVAEQLGLGLTSSTSSGPHSSSSGLASPSSAASEEHGSSSTANPDVSSAMSLSANNLYKGYDRAFCVRMKSTLTKRGCHFKSSGYRVVLLLCRLRPQYTFSHTRKSAPPLIGMVGLAIALPPPSVHEIRLEADMFVTRINFDFRIAHCEPRVSELLDYSADELTGKNLYTLCHGEDANRLRKSHIDLIHKGQVLTHYYRLMNKSGGYTWLQTCATVVCNSKNAEEQNIICVNYVISGREFENLIMDCCQLEEGVMGVKREDAAGNDPENGSPDADRGEGRNHGGPSNQHQEHPHRSPPEDREDTRGSESEKRGSRHHDNIAQLQQEPQTVENINTLVVKLRGHKRKLQEEDSSSNEEEEDEEDESTVKATNNERSHALSPAPSNHSISGGEQVLCTASPKSRRVEDRTTNADTTGTSVKDLEQAMSKHLPVQSLNKSHSPTLHQPTDFSTDALLKQQQQRSTIQWIGAHHHLGHLSPQQSSTAPLPASALLRQLYANRESVIRANVHGITSSGTTRTPSSGGTYYAGDATPSGPLPTPPGSEGSSTYGEHQFVLAAHNQKGSTGTSCADAFTSLVSSYSTAGGYTVDYHSAMTPPSSVSPRDKQQQQQQQQLHPVNVISSYEGSSAYADPVLRHQYEPAQPLPLKPQVYSAAVHPSALDAAAAYASAGLSEQAQFYHHPAAGPGFHIYHPTNKSTTNGWYSSTS</sequence>
<dbReference type="GO" id="GO:0005737">
    <property type="term" value="C:cytoplasm"/>
    <property type="evidence" value="ECO:0007669"/>
    <property type="project" value="UniProtKB-ARBA"/>
</dbReference>
<feature type="compositionally biased region" description="Basic residues" evidence="7">
    <location>
        <begin position="376"/>
        <end position="385"/>
    </location>
</feature>
<feature type="compositionally biased region" description="Low complexity" evidence="7">
    <location>
        <begin position="1074"/>
        <end position="1087"/>
    </location>
</feature>
<dbReference type="Proteomes" id="UP000694925">
    <property type="component" value="Unplaced"/>
</dbReference>
<dbReference type="Gene3D" id="1.20.58.60">
    <property type="match status" value="1"/>
</dbReference>
<keyword evidence="10" id="KW-1185">Reference proteome</keyword>
<evidence type="ECO:0000256" key="1">
    <source>
        <dbReference type="ARBA" id="ARBA00004123"/>
    </source>
</evidence>
<reference evidence="11" key="1">
    <citation type="submission" date="2025-08" db="UniProtKB">
        <authorList>
            <consortium name="RefSeq"/>
        </authorList>
    </citation>
    <scope>IDENTIFICATION</scope>
    <source>
        <tissue evidence="11">Whole body</tissue>
    </source>
</reference>
<feature type="region of interest" description="Disordered" evidence="7">
    <location>
        <begin position="491"/>
        <end position="512"/>
    </location>
</feature>
<dbReference type="FunFam" id="3.30.450.20:FF:000025">
    <property type="entry name" value="Neuronal PAS domain protein 3 isoform 1"/>
    <property type="match status" value="1"/>
</dbReference>
<dbReference type="Pfam" id="PF23171">
    <property type="entry name" value="bHLH_HIF1A"/>
    <property type="match status" value="1"/>
</dbReference>
<keyword evidence="5" id="KW-0804">Transcription</keyword>
<dbReference type="InterPro" id="IPR018159">
    <property type="entry name" value="Spectrin/alpha-actinin"/>
</dbReference>
<dbReference type="SUPFAM" id="SSF47459">
    <property type="entry name" value="HLH, helix-loop-helix DNA-binding domain"/>
    <property type="match status" value="1"/>
</dbReference>
<feature type="compositionally biased region" description="Low complexity" evidence="7">
    <location>
        <begin position="2184"/>
        <end position="2198"/>
    </location>
</feature>
<feature type="compositionally biased region" description="Polar residues" evidence="7">
    <location>
        <begin position="491"/>
        <end position="506"/>
    </location>
</feature>
<dbReference type="SUPFAM" id="SSF55785">
    <property type="entry name" value="PYP-like sensor domain (PAS domain)"/>
    <property type="match status" value="2"/>
</dbReference>
<evidence type="ECO:0000313" key="10">
    <source>
        <dbReference type="Proteomes" id="UP000694925"/>
    </source>
</evidence>
<keyword evidence="6" id="KW-0539">Nucleus</keyword>
<feature type="region of interest" description="Disordered" evidence="7">
    <location>
        <begin position="1074"/>
        <end position="1108"/>
    </location>
</feature>
<keyword evidence="4" id="KW-0238">DNA-binding</keyword>
<feature type="region of interest" description="Disordered" evidence="7">
    <location>
        <begin position="2267"/>
        <end position="2287"/>
    </location>
</feature>
<feature type="domain" description="BHLH" evidence="9">
    <location>
        <begin position="1526"/>
        <end position="1579"/>
    </location>
</feature>
<dbReference type="InterPro" id="IPR001610">
    <property type="entry name" value="PAC"/>
</dbReference>
<evidence type="ECO:0000259" key="8">
    <source>
        <dbReference type="PROSITE" id="PS50112"/>
    </source>
</evidence>
<evidence type="ECO:0000256" key="4">
    <source>
        <dbReference type="ARBA" id="ARBA00023125"/>
    </source>
</evidence>
<keyword evidence="2" id="KW-0677">Repeat</keyword>
<feature type="compositionally biased region" description="Low complexity" evidence="7">
    <location>
        <begin position="366"/>
        <end position="375"/>
    </location>
</feature>
<name>A0AAJ7W9C4_9HYME</name>
<dbReference type="CDD" id="cd19733">
    <property type="entry name" value="bHLH-PAS_trachealess_like"/>
    <property type="match status" value="1"/>
</dbReference>
<comment type="subcellular location">
    <subcellularLocation>
        <location evidence="1">Nucleus</location>
    </subcellularLocation>
</comment>
<dbReference type="Gene3D" id="4.10.280.10">
    <property type="entry name" value="Helix-loop-helix DNA-binding domain"/>
    <property type="match status" value="1"/>
</dbReference>